<dbReference type="AlphaFoldDB" id="A0A120FPH7"/>
<dbReference type="RefSeq" id="WP_062369087.1">
    <property type="nucleotide sequence ID" value="NZ_LNCD01000033.1"/>
</dbReference>
<dbReference type="InterPro" id="IPR043143">
    <property type="entry name" value="Mal/L-sulf/L-lact_DH-like_NADP"/>
</dbReference>
<dbReference type="PANTHER" id="PTHR11091">
    <property type="entry name" value="OXIDOREDUCTASE-RELATED"/>
    <property type="match status" value="1"/>
</dbReference>
<evidence type="ECO:0000256" key="2">
    <source>
        <dbReference type="ARBA" id="ARBA00023002"/>
    </source>
</evidence>
<organism evidence="3 4">
    <name type="scientific">Rhizobium altiplani</name>
    <dbReference type="NCBI Taxonomy" id="1864509"/>
    <lineage>
        <taxon>Bacteria</taxon>
        <taxon>Pseudomonadati</taxon>
        <taxon>Pseudomonadota</taxon>
        <taxon>Alphaproteobacteria</taxon>
        <taxon>Hyphomicrobiales</taxon>
        <taxon>Rhizobiaceae</taxon>
        <taxon>Rhizobium/Agrobacterium group</taxon>
        <taxon>Rhizobium</taxon>
    </lineage>
</organism>
<dbReference type="InterPro" id="IPR003767">
    <property type="entry name" value="Malate/L-lactate_DH-like"/>
</dbReference>
<comment type="similarity">
    <text evidence="1">Belongs to the LDH2/MDH2 oxidoreductase family.</text>
</comment>
<dbReference type="Gene3D" id="1.10.1530.10">
    <property type="match status" value="1"/>
</dbReference>
<comment type="caution">
    <text evidence="3">The sequence shown here is derived from an EMBL/GenBank/DDBJ whole genome shotgun (WGS) entry which is preliminary data.</text>
</comment>
<reference evidence="3 4" key="1">
    <citation type="submission" date="2015-11" db="EMBL/GenBank/DDBJ databases">
        <title>Draft Genome Sequence of the Strain BR 10423 (Rhizobium sp.) isolated from nodules of Mimosa pudica.</title>
        <authorList>
            <person name="Barauna A.C."/>
            <person name="Zilli J.E."/>
            <person name="Simoes-Araujo J.L."/>
            <person name="Reis V.M."/>
            <person name="James E.K."/>
            <person name="Reis F.B.Jr."/>
            <person name="Rouws L.F."/>
            <person name="Passos S.R."/>
            <person name="Gois S.R."/>
        </authorList>
    </citation>
    <scope>NUCLEOTIDE SEQUENCE [LARGE SCALE GENOMIC DNA]</scope>
    <source>
        <strain evidence="3 4">BR10423</strain>
    </source>
</reference>
<dbReference type="Gene3D" id="3.30.1370.60">
    <property type="entry name" value="Hypothetical oxidoreductase yiak, domain 2"/>
    <property type="match status" value="1"/>
</dbReference>
<evidence type="ECO:0000313" key="4">
    <source>
        <dbReference type="Proteomes" id="UP000068164"/>
    </source>
</evidence>
<keyword evidence="4" id="KW-1185">Reference proteome</keyword>
<keyword evidence="2" id="KW-0560">Oxidoreductase</keyword>
<dbReference type="InterPro" id="IPR043144">
    <property type="entry name" value="Mal/L-sulf/L-lact_DH-like_ah"/>
</dbReference>
<dbReference type="SUPFAM" id="SSF89733">
    <property type="entry name" value="L-sulfolactate dehydrogenase-like"/>
    <property type="match status" value="1"/>
</dbReference>
<proteinExistence type="inferred from homology"/>
<accession>A0A120FPH7</accession>
<dbReference type="OrthoDB" id="9811519at2"/>
<evidence type="ECO:0000256" key="1">
    <source>
        <dbReference type="ARBA" id="ARBA00006056"/>
    </source>
</evidence>
<protein>
    <submittedName>
        <fullName evidence="3">Malate dehydrogenase</fullName>
    </submittedName>
</protein>
<dbReference type="EMBL" id="LNCD01000033">
    <property type="protein sequence ID" value="KWV57002.1"/>
    <property type="molecule type" value="Genomic_DNA"/>
</dbReference>
<dbReference type="GO" id="GO:0016491">
    <property type="term" value="F:oxidoreductase activity"/>
    <property type="evidence" value="ECO:0007669"/>
    <property type="project" value="UniProtKB-KW"/>
</dbReference>
<dbReference type="Pfam" id="PF02615">
    <property type="entry name" value="Ldh_2"/>
    <property type="match status" value="1"/>
</dbReference>
<evidence type="ECO:0000313" key="3">
    <source>
        <dbReference type="EMBL" id="KWV57002.1"/>
    </source>
</evidence>
<name>A0A120FPH7_9HYPH</name>
<dbReference type="PANTHER" id="PTHR11091:SF0">
    <property type="entry name" value="MALATE DEHYDROGENASE"/>
    <property type="match status" value="1"/>
</dbReference>
<gene>
    <name evidence="3" type="ORF">AS026_32890</name>
</gene>
<dbReference type="Proteomes" id="UP000068164">
    <property type="component" value="Unassembled WGS sequence"/>
</dbReference>
<sequence length="349" mass="36904">MSEEILLKRKDAEELAMKACLASGAARASARSLVDATLSAASHGPPTLGFPHFVDYLDGFREGRINREPKPRLDRAFPAFLVSDADRGIAQLGFDLAFKDLLDAVRSLGVAVFTQTNSYTTGELGYYVRRLCNEGVIGLAATNANAMMVAQAGGPVVYSTNPMAFGFPLGEHTPPVIIDQASSATAFVNVVRAAEEKEPIPKGWAVDSGGNATEDAEEALKGALLPFGGRKGANVALLVEMLSAGLSGGPWSLDTPDFRSGTTSPAVGLSVIAIMPGPRADGRIERALRQVERLQEKSVFVPGVTGVNSTHTSGEFSIPRSVYEKIATIAKTALDGEPSNRKHCDGYPK</sequence>
<dbReference type="InterPro" id="IPR036111">
    <property type="entry name" value="Mal/L-sulfo/L-lacto_DH-like_sf"/>
</dbReference>